<accession>A0A3N0CGM9</accession>
<comment type="caution">
    <text evidence="1">The sequence shown here is derived from an EMBL/GenBank/DDBJ whole genome shotgun (WGS) entry which is preliminary data.</text>
</comment>
<dbReference type="RefSeq" id="WP_123227765.1">
    <property type="nucleotide sequence ID" value="NZ_RJSE01000007.1"/>
</dbReference>
<evidence type="ECO:0000313" key="1">
    <source>
        <dbReference type="EMBL" id="RNL62469.1"/>
    </source>
</evidence>
<gene>
    <name evidence="1" type="ORF">EFK50_11900</name>
</gene>
<evidence type="ECO:0000313" key="2">
    <source>
        <dbReference type="Proteomes" id="UP000267128"/>
    </source>
</evidence>
<proteinExistence type="predicted"/>
<dbReference type="Proteomes" id="UP000267128">
    <property type="component" value="Unassembled WGS sequence"/>
</dbReference>
<keyword evidence="2" id="KW-1185">Reference proteome</keyword>
<dbReference type="OrthoDB" id="5174360at2"/>
<protein>
    <submittedName>
        <fullName evidence="1">Uncharacterized protein</fullName>
    </submittedName>
</protein>
<reference evidence="1 2" key="1">
    <citation type="submission" date="2018-11" db="EMBL/GenBank/DDBJ databases">
        <authorList>
            <person name="Li F."/>
        </authorList>
    </citation>
    <scope>NUCLEOTIDE SEQUENCE [LARGE SCALE GENOMIC DNA]</scope>
    <source>
        <strain evidence="1 2">Gsoil 097</strain>
    </source>
</reference>
<dbReference type="EMBL" id="RJSE01000007">
    <property type="protein sequence ID" value="RNL62469.1"/>
    <property type="molecule type" value="Genomic_DNA"/>
</dbReference>
<name>A0A3N0CGM9_9ACTN</name>
<organism evidence="1 2">
    <name type="scientific">Nocardioides marmoriginsengisoli</name>
    <dbReference type="NCBI Taxonomy" id="661483"/>
    <lineage>
        <taxon>Bacteria</taxon>
        <taxon>Bacillati</taxon>
        <taxon>Actinomycetota</taxon>
        <taxon>Actinomycetes</taxon>
        <taxon>Propionibacteriales</taxon>
        <taxon>Nocardioidaceae</taxon>
        <taxon>Nocardioides</taxon>
    </lineage>
</organism>
<dbReference type="InterPro" id="IPR029069">
    <property type="entry name" value="HotDog_dom_sf"/>
</dbReference>
<sequence length="299" mass="32547">MTAENTVPDEAWRIDREMREVWERIPVAVELAPVSYTVTDEHVARYLTAVGGPPAPEGTAGWVPPELFCGDYSPLVLDFGQTVGFHASHRFTSYRPLEIGTTVTATGRVVEKFERRGFRYFTLSFTHASADGRVFVVNETTIAVGVLRDPSYRPEPRTGGPAEPRPEPVFETVATVPMSQEAMAVFAAQGAIRWGWEDTGGGAHTDESFAQSAGLEQTNAQSLHYVGWMARHLAARWGTAWWERGGLDVKFVGQVGPRDVLRLEASPGAGASDLLVRVLNDETGAVICTGSASLRAEAE</sequence>
<dbReference type="AlphaFoldDB" id="A0A3N0CGM9"/>
<dbReference type="SUPFAM" id="SSF54637">
    <property type="entry name" value="Thioesterase/thiol ester dehydrase-isomerase"/>
    <property type="match status" value="2"/>
</dbReference>
<dbReference type="Gene3D" id="3.10.129.10">
    <property type="entry name" value="Hotdog Thioesterase"/>
    <property type="match status" value="1"/>
</dbReference>